<dbReference type="SUPFAM" id="SSF74924">
    <property type="entry name" value="Cap-Gly domain"/>
    <property type="match status" value="1"/>
</dbReference>
<comment type="caution">
    <text evidence="1">The sequence shown here is derived from an EMBL/GenBank/DDBJ whole genome shotgun (WGS) entry which is preliminary data.</text>
</comment>
<organism evidence="1 2">
    <name type="scientific">Rotaria sordida</name>
    <dbReference type="NCBI Taxonomy" id="392033"/>
    <lineage>
        <taxon>Eukaryota</taxon>
        <taxon>Metazoa</taxon>
        <taxon>Spiralia</taxon>
        <taxon>Gnathifera</taxon>
        <taxon>Rotifera</taxon>
        <taxon>Eurotatoria</taxon>
        <taxon>Bdelloidea</taxon>
        <taxon>Philodinida</taxon>
        <taxon>Philodinidae</taxon>
        <taxon>Rotaria</taxon>
    </lineage>
</organism>
<dbReference type="EMBL" id="CAJOBD010001656">
    <property type="protein sequence ID" value="CAF3820885.1"/>
    <property type="molecule type" value="Genomic_DNA"/>
</dbReference>
<dbReference type="AlphaFoldDB" id="A0A819CSZ2"/>
<dbReference type="InterPro" id="IPR036859">
    <property type="entry name" value="CAP-Gly_dom_sf"/>
</dbReference>
<evidence type="ECO:0000313" key="1">
    <source>
        <dbReference type="EMBL" id="CAF3820885.1"/>
    </source>
</evidence>
<accession>A0A819CSZ2</accession>
<protein>
    <submittedName>
        <fullName evidence="1">Uncharacterized protein</fullName>
    </submittedName>
</protein>
<dbReference type="Proteomes" id="UP000663836">
    <property type="component" value="Unassembled WGS sequence"/>
</dbReference>
<reference evidence="1" key="1">
    <citation type="submission" date="2021-02" db="EMBL/GenBank/DDBJ databases">
        <authorList>
            <person name="Nowell W R."/>
        </authorList>
    </citation>
    <scope>NUCLEOTIDE SEQUENCE</scope>
</reference>
<gene>
    <name evidence="1" type="ORF">JBS370_LOCUS16454</name>
</gene>
<evidence type="ECO:0000313" key="2">
    <source>
        <dbReference type="Proteomes" id="UP000663836"/>
    </source>
</evidence>
<proteinExistence type="predicted"/>
<name>A0A819CSZ2_9BILA</name>
<sequence length="106" mass="12182">MKIGDHILVDGKCSAVIRYIGSVDGHPGKSIDIQRYPLNEFNHIKQLVVIDIDNDCNIFENLINIHFDLDRLRLISEKFLNQIKNLTNLSFNDNPTLKSSDLFISR</sequence>